<evidence type="ECO:0000313" key="2">
    <source>
        <dbReference type="EMBL" id="BBH16803.1"/>
    </source>
</evidence>
<accession>A0A3G9IWS0</accession>
<gene>
    <name evidence="2" type="ORF">Back2_10900</name>
</gene>
<dbReference type="Proteomes" id="UP000271573">
    <property type="component" value="Chromosome"/>
</dbReference>
<dbReference type="RefSeq" id="WP_125567466.1">
    <property type="nucleotide sequence ID" value="NZ_AP019307.1"/>
</dbReference>
<sequence>MNPDLRVAIIGVGVAVATPAIAAIWRTATLRGDTLEKLGDRVEIAHSGLSELALERLRNVQEKTDQHLGEVDGSFSPEFVVADPGEIVSLTRDFESAIKIRDTLRDRFQALLFICKWAWVPAVIYLAGVVLITALCATDTHTRLWRTSAFTVVGVGVLLGAVVVICYHYLHGEITSAELLARPKGVRHD</sequence>
<reference evidence="2 3" key="1">
    <citation type="submission" date="2018-11" db="EMBL/GenBank/DDBJ databases">
        <title>Complete genome sequence of Nocardioides baekrokdamisoli strain KCTC 39748.</title>
        <authorList>
            <person name="Kang S.W."/>
            <person name="Lee K.C."/>
            <person name="Kim K.K."/>
            <person name="Kim J.S."/>
            <person name="Kim D.S."/>
            <person name="Ko S.H."/>
            <person name="Yang S.H."/>
            <person name="Shin Y.K."/>
            <person name="Lee J.S."/>
        </authorList>
    </citation>
    <scope>NUCLEOTIDE SEQUENCE [LARGE SCALE GENOMIC DNA]</scope>
    <source>
        <strain evidence="2 3">KCTC 39748</strain>
    </source>
</reference>
<dbReference type="AlphaFoldDB" id="A0A3G9IWS0"/>
<keyword evidence="1" id="KW-1133">Transmembrane helix</keyword>
<dbReference type="KEGG" id="nbe:Back2_10900"/>
<feature type="transmembrane region" description="Helical" evidence="1">
    <location>
        <begin position="149"/>
        <end position="170"/>
    </location>
</feature>
<evidence type="ECO:0000313" key="3">
    <source>
        <dbReference type="Proteomes" id="UP000271573"/>
    </source>
</evidence>
<name>A0A3G9IWS0_9ACTN</name>
<evidence type="ECO:0000256" key="1">
    <source>
        <dbReference type="SAM" id="Phobius"/>
    </source>
</evidence>
<keyword evidence="1" id="KW-0472">Membrane</keyword>
<protein>
    <submittedName>
        <fullName evidence="2">Uncharacterized protein</fullName>
    </submittedName>
</protein>
<keyword evidence="1" id="KW-0812">Transmembrane</keyword>
<feature type="transmembrane region" description="Helical" evidence="1">
    <location>
        <begin position="117"/>
        <end position="137"/>
    </location>
</feature>
<organism evidence="2 3">
    <name type="scientific">Nocardioides baekrokdamisoli</name>
    <dbReference type="NCBI Taxonomy" id="1804624"/>
    <lineage>
        <taxon>Bacteria</taxon>
        <taxon>Bacillati</taxon>
        <taxon>Actinomycetota</taxon>
        <taxon>Actinomycetes</taxon>
        <taxon>Propionibacteriales</taxon>
        <taxon>Nocardioidaceae</taxon>
        <taxon>Nocardioides</taxon>
    </lineage>
</organism>
<dbReference type="EMBL" id="AP019307">
    <property type="protein sequence ID" value="BBH16803.1"/>
    <property type="molecule type" value="Genomic_DNA"/>
</dbReference>
<keyword evidence="3" id="KW-1185">Reference proteome</keyword>
<proteinExistence type="predicted"/>